<dbReference type="InterPro" id="IPR024607">
    <property type="entry name" value="Sulfatase_CS"/>
</dbReference>
<gene>
    <name evidence="8" type="primary">atsA</name>
    <name evidence="8" type="ORF">SAMEA44541418_00966</name>
</gene>
<sequence>MKKLIFTIVGLLLFSGCSTTKPKEDTTKPNIVLFLVDDMGWQDTSLPFDKQKSHFNTLYETPAMEALAGQGMQFTNAYATAICSPSRVSLMTGSNAARHRVTNWTLNRDTPTDWADPVLDLPEWNVNGISVGTASESLTYKATPLPELLREQGYYTVHVGKAHFGAFGISSADPLAMGFDVNVAGHAAGGLASYLGTNNFARGNSPFNVPGLEKYHGQDIFITEALTREALAKLDVRPKGKPFFLYMSHYAVHIPMEADKRFYQKYLDKGMPEVEAKYASMLEGMDKSLGDIMDYLKAHKLLDNTLVFFMSDNGGLSAVGRAGVPNTHNAPLKSGKGSAYEGGTRVPMIAFWKGKVLAGSKCEVPLIIEDYFPTLLEVAGLRHPKTVQQVDGKSFLPLLLGKKGETERPLFWHFPNKWDAEGLGIAPHSAVRKGDWKLIYFHETGAKELYNLKDDLSEEHNVAAQHPEKVRALSKLLRNHLKATGAQMPTVKATGKAVALP</sequence>
<comment type="cofactor">
    <cofactor evidence="1">
        <name>Ca(2+)</name>
        <dbReference type="ChEBI" id="CHEBI:29108"/>
    </cofactor>
</comment>
<dbReference type="PROSITE" id="PS00523">
    <property type="entry name" value="SULFATASE_1"/>
    <property type="match status" value="1"/>
</dbReference>
<dbReference type="PANTHER" id="PTHR42693:SF42">
    <property type="entry name" value="ARYLSULFATASE G"/>
    <property type="match status" value="1"/>
</dbReference>
<dbReference type="GO" id="GO:0004065">
    <property type="term" value="F:arylsulfatase activity"/>
    <property type="evidence" value="ECO:0007669"/>
    <property type="project" value="UniProtKB-EC"/>
</dbReference>
<dbReference type="EC" id="3.1.6.1" evidence="8"/>
<feature type="domain" description="Sulfatase N-terminal" evidence="7">
    <location>
        <begin position="29"/>
        <end position="380"/>
    </location>
</feature>
<dbReference type="InterPro" id="IPR000917">
    <property type="entry name" value="Sulfatase_N"/>
</dbReference>
<evidence type="ECO:0000259" key="7">
    <source>
        <dbReference type="Pfam" id="PF00884"/>
    </source>
</evidence>
<accession>A0AAX2GYF5</accession>
<dbReference type="PROSITE" id="PS51257">
    <property type="entry name" value="PROKAR_LIPOPROTEIN"/>
    <property type="match status" value="1"/>
</dbReference>
<evidence type="ECO:0000256" key="1">
    <source>
        <dbReference type="ARBA" id="ARBA00001913"/>
    </source>
</evidence>
<evidence type="ECO:0000256" key="4">
    <source>
        <dbReference type="ARBA" id="ARBA00022729"/>
    </source>
</evidence>
<dbReference type="Gene3D" id="3.30.1120.10">
    <property type="match status" value="1"/>
</dbReference>
<dbReference type="Proteomes" id="UP000215539">
    <property type="component" value="Chromosome 1"/>
</dbReference>
<organism evidence="8 9">
    <name type="scientific">Capnocytophaga haemolytica</name>
    <dbReference type="NCBI Taxonomy" id="45243"/>
    <lineage>
        <taxon>Bacteria</taxon>
        <taxon>Pseudomonadati</taxon>
        <taxon>Bacteroidota</taxon>
        <taxon>Flavobacteriia</taxon>
        <taxon>Flavobacteriales</taxon>
        <taxon>Flavobacteriaceae</taxon>
        <taxon>Capnocytophaga</taxon>
    </lineage>
</organism>
<keyword evidence="4" id="KW-0732">Signal</keyword>
<evidence type="ECO:0000256" key="3">
    <source>
        <dbReference type="ARBA" id="ARBA00022723"/>
    </source>
</evidence>
<dbReference type="CDD" id="cd16144">
    <property type="entry name" value="ARS_like"/>
    <property type="match status" value="1"/>
</dbReference>
<evidence type="ECO:0000313" key="9">
    <source>
        <dbReference type="Proteomes" id="UP000215539"/>
    </source>
</evidence>
<proteinExistence type="inferred from homology"/>
<name>A0AAX2GYF5_9FLAO</name>
<comment type="similarity">
    <text evidence="2">Belongs to the sulfatase family.</text>
</comment>
<reference evidence="8 9" key="1">
    <citation type="submission" date="2017-06" db="EMBL/GenBank/DDBJ databases">
        <authorList>
            <consortium name="Pathogen Informatics"/>
        </authorList>
    </citation>
    <scope>NUCLEOTIDE SEQUENCE [LARGE SCALE GENOMIC DNA]</scope>
    <source>
        <strain evidence="8 9">NCTC12947</strain>
    </source>
</reference>
<dbReference type="RefSeq" id="WP_082752969.1">
    <property type="nucleotide sequence ID" value="NZ_CP014227.1"/>
</dbReference>
<dbReference type="InterPro" id="IPR017850">
    <property type="entry name" value="Alkaline_phosphatase_core_sf"/>
</dbReference>
<protein>
    <submittedName>
        <fullName evidence="8">Arylsulfatase</fullName>
        <ecNumber evidence="8">3.1.6.1</ecNumber>
    </submittedName>
</protein>
<dbReference type="Pfam" id="PF00884">
    <property type="entry name" value="Sulfatase"/>
    <property type="match status" value="1"/>
</dbReference>
<dbReference type="EMBL" id="LT906449">
    <property type="protein sequence ID" value="SNV08041.1"/>
    <property type="molecule type" value="Genomic_DNA"/>
</dbReference>
<keyword evidence="3" id="KW-0479">Metal-binding</keyword>
<dbReference type="AlphaFoldDB" id="A0AAX2GYF5"/>
<keyword evidence="5 8" id="KW-0378">Hydrolase</keyword>
<evidence type="ECO:0000256" key="5">
    <source>
        <dbReference type="ARBA" id="ARBA00022801"/>
    </source>
</evidence>
<dbReference type="SUPFAM" id="SSF53649">
    <property type="entry name" value="Alkaline phosphatase-like"/>
    <property type="match status" value="1"/>
</dbReference>
<dbReference type="InterPro" id="IPR050738">
    <property type="entry name" value="Sulfatase"/>
</dbReference>
<dbReference type="GO" id="GO:0046872">
    <property type="term" value="F:metal ion binding"/>
    <property type="evidence" value="ECO:0007669"/>
    <property type="project" value="UniProtKB-KW"/>
</dbReference>
<evidence type="ECO:0000256" key="2">
    <source>
        <dbReference type="ARBA" id="ARBA00008779"/>
    </source>
</evidence>
<dbReference type="PANTHER" id="PTHR42693">
    <property type="entry name" value="ARYLSULFATASE FAMILY MEMBER"/>
    <property type="match status" value="1"/>
</dbReference>
<dbReference type="Gene3D" id="3.40.720.10">
    <property type="entry name" value="Alkaline Phosphatase, subunit A"/>
    <property type="match status" value="1"/>
</dbReference>
<keyword evidence="6" id="KW-0106">Calcium</keyword>
<evidence type="ECO:0000256" key="6">
    <source>
        <dbReference type="ARBA" id="ARBA00022837"/>
    </source>
</evidence>
<evidence type="ECO:0000313" key="8">
    <source>
        <dbReference type="EMBL" id="SNV08041.1"/>
    </source>
</evidence>